<reference evidence="10" key="1">
    <citation type="submission" date="2016-09" db="EMBL/GenBank/DDBJ databases">
        <authorList>
            <person name="Lysoe E."/>
        </authorList>
    </citation>
    <scope>NUCLEOTIDE SEQUENCE [LARGE SCALE GENOMIC DNA]</scope>
    <source>
        <strain evidence="10">LJ96T</strain>
    </source>
</reference>
<feature type="transmembrane region" description="Helical" evidence="7">
    <location>
        <begin position="282"/>
        <end position="307"/>
    </location>
</feature>
<dbReference type="AlphaFoldDB" id="A0A1L3EZ88"/>
<evidence type="ECO:0000256" key="1">
    <source>
        <dbReference type="ARBA" id="ARBA00004651"/>
    </source>
</evidence>
<dbReference type="InterPro" id="IPR050250">
    <property type="entry name" value="Macrolide_Exporter_MacB"/>
</dbReference>
<evidence type="ECO:0000256" key="5">
    <source>
        <dbReference type="ARBA" id="ARBA00023136"/>
    </source>
</evidence>
<dbReference type="Pfam" id="PF02687">
    <property type="entry name" value="FtsX"/>
    <property type="match status" value="1"/>
</dbReference>
<sequence length="404" mass="43179">MQIQPVLAALRRHRIATIVIALEIALACAVLCNACFLIVRRVQAMHVQSGVDEHALGTIKIEGFEGSQANDLNARVTAALRALPGVQSVSSIGAVPFGEPGVIAGVTRDAAGQQFGGVVDFYVAGPGAAKAMGLRLLAGRMPAPDEYMPVTQIVPKEAPILITHVLAEHLWPGENPLDKTIWSMDTHFRVIGVVDHLTIPQPGSGEEKDADWSIVVPAMPGPQFAGKYLLSASPEDLPRVMRDARIAALKTAPDAVLDLEQSRTIDQLRDTFFLSDRVMTGLLIAVIVALLGTTALGIVGLASFWVAQRRRQIGVRRALGATRGDILRYFQIENFLIVTIGIVAGMILAYAINLVLMSIYELPRLPFGYLPIGAVALWILGQLAVLAPALRAASVPPVAAIRSA</sequence>
<keyword evidence="3 7" id="KW-0812">Transmembrane</keyword>
<dbReference type="PANTHER" id="PTHR30572">
    <property type="entry name" value="MEMBRANE COMPONENT OF TRANSPORTER-RELATED"/>
    <property type="match status" value="1"/>
</dbReference>
<dbReference type="KEGG" id="lrz:BJI69_05710"/>
<dbReference type="InterPro" id="IPR003838">
    <property type="entry name" value="ABC3_permease_C"/>
</dbReference>
<evidence type="ECO:0000256" key="2">
    <source>
        <dbReference type="ARBA" id="ARBA00022475"/>
    </source>
</evidence>
<dbReference type="Proteomes" id="UP000182987">
    <property type="component" value="Chromosome"/>
</dbReference>
<keyword evidence="5 7" id="KW-0472">Membrane</keyword>
<dbReference type="GO" id="GO:0022857">
    <property type="term" value="F:transmembrane transporter activity"/>
    <property type="evidence" value="ECO:0007669"/>
    <property type="project" value="TreeGrafter"/>
</dbReference>
<dbReference type="PANTHER" id="PTHR30572:SF4">
    <property type="entry name" value="ABC TRANSPORTER PERMEASE YTRF"/>
    <property type="match status" value="1"/>
</dbReference>
<feature type="transmembrane region" description="Helical" evidence="7">
    <location>
        <begin position="335"/>
        <end position="360"/>
    </location>
</feature>
<evidence type="ECO:0000256" key="6">
    <source>
        <dbReference type="ARBA" id="ARBA00038076"/>
    </source>
</evidence>
<dbReference type="RefSeq" id="WP_046981240.1">
    <property type="nucleotide sequence ID" value="NZ_CP017480.1"/>
</dbReference>
<dbReference type="STRING" id="1440763.BJI69_05710"/>
<protein>
    <recommendedName>
        <fullName evidence="8">ABC3 transporter permease C-terminal domain-containing protein</fullName>
    </recommendedName>
</protein>
<feature type="transmembrane region" description="Helical" evidence="7">
    <location>
        <begin position="366"/>
        <end position="387"/>
    </location>
</feature>
<name>A0A1L3EZ88_9GAMM</name>
<evidence type="ECO:0000313" key="10">
    <source>
        <dbReference type="Proteomes" id="UP000182987"/>
    </source>
</evidence>
<keyword evidence="2" id="KW-1003">Cell membrane</keyword>
<accession>A0A1L3EZ88</accession>
<keyword evidence="10" id="KW-1185">Reference proteome</keyword>
<evidence type="ECO:0000256" key="7">
    <source>
        <dbReference type="SAM" id="Phobius"/>
    </source>
</evidence>
<keyword evidence="4 7" id="KW-1133">Transmembrane helix</keyword>
<feature type="domain" description="ABC3 transporter permease C-terminal" evidence="8">
    <location>
        <begin position="285"/>
        <end position="397"/>
    </location>
</feature>
<evidence type="ECO:0000256" key="4">
    <source>
        <dbReference type="ARBA" id="ARBA00022989"/>
    </source>
</evidence>
<dbReference type="EMBL" id="CP017480">
    <property type="protein sequence ID" value="APG06368.1"/>
    <property type="molecule type" value="Genomic_DNA"/>
</dbReference>
<dbReference type="OrthoDB" id="9770036at2"/>
<proteinExistence type="inferred from homology"/>
<organism evidence="9 10">
    <name type="scientific">Luteibacter rhizovicinus DSM 16549</name>
    <dbReference type="NCBI Taxonomy" id="1440763"/>
    <lineage>
        <taxon>Bacteria</taxon>
        <taxon>Pseudomonadati</taxon>
        <taxon>Pseudomonadota</taxon>
        <taxon>Gammaproteobacteria</taxon>
        <taxon>Lysobacterales</taxon>
        <taxon>Rhodanobacteraceae</taxon>
        <taxon>Luteibacter</taxon>
    </lineage>
</organism>
<feature type="transmembrane region" description="Helical" evidence="7">
    <location>
        <begin position="15"/>
        <end position="39"/>
    </location>
</feature>
<evidence type="ECO:0000259" key="8">
    <source>
        <dbReference type="Pfam" id="PF02687"/>
    </source>
</evidence>
<comment type="similarity">
    <text evidence="6">Belongs to the ABC-4 integral membrane protein family.</text>
</comment>
<comment type="subcellular location">
    <subcellularLocation>
        <location evidence="1">Cell membrane</location>
        <topology evidence="1">Multi-pass membrane protein</topology>
    </subcellularLocation>
</comment>
<dbReference type="GO" id="GO:0005886">
    <property type="term" value="C:plasma membrane"/>
    <property type="evidence" value="ECO:0007669"/>
    <property type="project" value="UniProtKB-SubCell"/>
</dbReference>
<gene>
    <name evidence="9" type="ORF">BJI69_05710</name>
</gene>
<evidence type="ECO:0000313" key="9">
    <source>
        <dbReference type="EMBL" id="APG06368.1"/>
    </source>
</evidence>
<evidence type="ECO:0000256" key="3">
    <source>
        <dbReference type="ARBA" id="ARBA00022692"/>
    </source>
</evidence>